<keyword evidence="2" id="KW-1185">Reference proteome</keyword>
<protein>
    <submittedName>
        <fullName evidence="1">Uncharacterized protein</fullName>
    </submittedName>
</protein>
<dbReference type="Proteomes" id="UP001234297">
    <property type="component" value="Chromosome 4"/>
</dbReference>
<organism evidence="1 2">
    <name type="scientific">Persea americana</name>
    <name type="common">Avocado</name>
    <dbReference type="NCBI Taxonomy" id="3435"/>
    <lineage>
        <taxon>Eukaryota</taxon>
        <taxon>Viridiplantae</taxon>
        <taxon>Streptophyta</taxon>
        <taxon>Embryophyta</taxon>
        <taxon>Tracheophyta</taxon>
        <taxon>Spermatophyta</taxon>
        <taxon>Magnoliopsida</taxon>
        <taxon>Magnoliidae</taxon>
        <taxon>Laurales</taxon>
        <taxon>Lauraceae</taxon>
        <taxon>Persea</taxon>
    </lineage>
</organism>
<name>A0ACC2K898_PERAE</name>
<reference evidence="1 2" key="1">
    <citation type="journal article" date="2022" name="Hortic Res">
        <title>A haplotype resolved chromosomal level avocado genome allows analysis of novel avocado genes.</title>
        <authorList>
            <person name="Nath O."/>
            <person name="Fletcher S.J."/>
            <person name="Hayward A."/>
            <person name="Shaw L.M."/>
            <person name="Masouleh A.K."/>
            <person name="Furtado A."/>
            <person name="Henry R.J."/>
            <person name="Mitter N."/>
        </authorList>
    </citation>
    <scope>NUCLEOTIDE SEQUENCE [LARGE SCALE GENOMIC DNA]</scope>
    <source>
        <strain evidence="2">cv. Hass</strain>
    </source>
</reference>
<sequence>MRVRVKASSTIKPAEPTPKHRLWVSDLDLIQPVTHAPTVYFYKANTSNTTTTFFSPYIMKNSLSQTLVHFYPLTGRLLYDESRRLEIDCNEAGIIFYEAESDVEIDDFGDFKPTPELRNLAPHIDYTTDITEWPLLLVQLTVFRCGGISLGLATSHTAMDGQSASHFVSTWAKIARSGTSNVCVPPFMDRTLLRARDPPVEPAFNHEEFKPPPRLLDQEGGGGGEEERKEETVVKMFKFNAQQSGSHTLGCTQRGRFYGSPNLVLTSWLGMSFYDADFGWGPPMYMGPAALGFEGKGFILPTKEDDGGMIVALRLHSKHMENLKELLSDHAH</sequence>
<evidence type="ECO:0000313" key="1">
    <source>
        <dbReference type="EMBL" id="KAJ8617315.1"/>
    </source>
</evidence>
<accession>A0ACC2K898</accession>
<evidence type="ECO:0000313" key="2">
    <source>
        <dbReference type="Proteomes" id="UP001234297"/>
    </source>
</evidence>
<gene>
    <name evidence="1" type="ORF">MRB53_013501</name>
</gene>
<proteinExistence type="predicted"/>
<comment type="caution">
    <text evidence="1">The sequence shown here is derived from an EMBL/GenBank/DDBJ whole genome shotgun (WGS) entry which is preliminary data.</text>
</comment>
<dbReference type="EMBL" id="CM056812">
    <property type="protein sequence ID" value="KAJ8617315.1"/>
    <property type="molecule type" value="Genomic_DNA"/>
</dbReference>